<dbReference type="RefSeq" id="WP_150906049.1">
    <property type="nucleotide sequence ID" value="NZ_VTWT01000014.1"/>
</dbReference>
<dbReference type="SMART" id="SM00855">
    <property type="entry name" value="PGAM"/>
    <property type="match status" value="1"/>
</dbReference>
<sequence length="187" mass="21368">MRTLYLMRHAKSSWDYPELSDHDRPLNARGRRDAPLMGRQLLSRDVSIDLILSSTAVRALTTATLVARELNYDLEKLQTDPEIYRADQKGLLHIIKQVPDSIECLMLVAHNYPISELAIKLSPEGIIEMPTAAVVALEFNCDSWLDIGPHNARLLFFDFPKNYKNKKKDKDKGKGDKGHKDREPDEE</sequence>
<dbReference type="EMBL" id="VTWT01000014">
    <property type="protein sequence ID" value="KAA9324998.1"/>
    <property type="molecule type" value="Genomic_DNA"/>
</dbReference>
<proteinExistence type="predicted"/>
<dbReference type="Gene3D" id="3.40.50.1240">
    <property type="entry name" value="Phosphoglycerate mutase-like"/>
    <property type="match status" value="1"/>
</dbReference>
<feature type="region of interest" description="Disordered" evidence="2">
    <location>
        <begin position="163"/>
        <end position="187"/>
    </location>
</feature>
<dbReference type="CDD" id="cd07067">
    <property type="entry name" value="HP_PGM_like"/>
    <property type="match status" value="1"/>
</dbReference>
<protein>
    <submittedName>
        <fullName evidence="3">Histidine phosphatase family protein</fullName>
    </submittedName>
</protein>
<feature type="compositionally biased region" description="Basic and acidic residues" evidence="2">
    <location>
        <begin position="168"/>
        <end position="187"/>
    </location>
</feature>
<dbReference type="PANTHER" id="PTHR47623">
    <property type="entry name" value="OS09G0287300 PROTEIN"/>
    <property type="match status" value="1"/>
</dbReference>
<comment type="caution">
    <text evidence="3">The sequence shown here is derived from an EMBL/GenBank/DDBJ whole genome shotgun (WGS) entry which is preliminary data.</text>
</comment>
<gene>
    <name evidence="3" type="ORF">F0P94_18990</name>
</gene>
<accession>A0A5N1IHX9</accession>
<dbReference type="SUPFAM" id="SSF53254">
    <property type="entry name" value="Phosphoglycerate mutase-like"/>
    <property type="match status" value="1"/>
</dbReference>
<evidence type="ECO:0000313" key="4">
    <source>
        <dbReference type="Proteomes" id="UP000326570"/>
    </source>
</evidence>
<dbReference type="Pfam" id="PF00300">
    <property type="entry name" value="His_Phos_1"/>
    <property type="match status" value="1"/>
</dbReference>
<evidence type="ECO:0000313" key="3">
    <source>
        <dbReference type="EMBL" id="KAA9324998.1"/>
    </source>
</evidence>
<keyword evidence="4" id="KW-1185">Reference proteome</keyword>
<dbReference type="Proteomes" id="UP000326570">
    <property type="component" value="Unassembled WGS sequence"/>
</dbReference>
<evidence type="ECO:0000256" key="1">
    <source>
        <dbReference type="PIRSR" id="PIRSR613078-2"/>
    </source>
</evidence>
<dbReference type="PANTHER" id="PTHR47623:SF1">
    <property type="entry name" value="OS09G0287300 PROTEIN"/>
    <property type="match status" value="1"/>
</dbReference>
<reference evidence="3 4" key="1">
    <citation type="submission" date="2019-09" db="EMBL/GenBank/DDBJ databases">
        <title>Genome sequence of Adhaeribacter sp. M2.</title>
        <authorList>
            <person name="Srinivasan S."/>
        </authorList>
    </citation>
    <scope>NUCLEOTIDE SEQUENCE [LARGE SCALE GENOMIC DNA]</scope>
    <source>
        <strain evidence="3 4">M2</strain>
    </source>
</reference>
<dbReference type="InterPro" id="IPR013078">
    <property type="entry name" value="His_Pase_superF_clade-1"/>
</dbReference>
<dbReference type="InterPro" id="IPR029033">
    <property type="entry name" value="His_PPase_superfam"/>
</dbReference>
<evidence type="ECO:0000256" key="2">
    <source>
        <dbReference type="SAM" id="MobiDB-lite"/>
    </source>
</evidence>
<name>A0A5N1IHX9_9BACT</name>
<dbReference type="AlphaFoldDB" id="A0A5N1IHX9"/>
<feature type="binding site" evidence="1">
    <location>
        <position position="58"/>
    </location>
    <ligand>
        <name>substrate</name>
    </ligand>
</feature>
<organism evidence="3 4">
    <name type="scientific">Adhaeribacter soli</name>
    <dbReference type="NCBI Taxonomy" id="2607655"/>
    <lineage>
        <taxon>Bacteria</taxon>
        <taxon>Pseudomonadati</taxon>
        <taxon>Bacteroidota</taxon>
        <taxon>Cytophagia</taxon>
        <taxon>Cytophagales</taxon>
        <taxon>Hymenobacteraceae</taxon>
        <taxon>Adhaeribacter</taxon>
    </lineage>
</organism>